<keyword evidence="6" id="KW-0819">tRNA processing</keyword>
<dbReference type="PANTHER" id="PTHR17490:SF16">
    <property type="entry name" value="THREONYLCARBAMOYL-AMP SYNTHASE"/>
    <property type="match status" value="1"/>
</dbReference>
<dbReference type="GO" id="GO:0006450">
    <property type="term" value="P:regulation of translational fidelity"/>
    <property type="evidence" value="ECO:0007669"/>
    <property type="project" value="TreeGrafter"/>
</dbReference>
<dbReference type="Proteomes" id="UP000322454">
    <property type="component" value="Unassembled WGS sequence"/>
</dbReference>
<comment type="subcellular location">
    <subcellularLocation>
        <location evidence="1">Cytoplasm</location>
    </subcellularLocation>
</comment>
<dbReference type="GO" id="GO:0061710">
    <property type="term" value="F:L-threonylcarbamoyladenylate synthase"/>
    <property type="evidence" value="ECO:0007669"/>
    <property type="project" value="UniProtKB-EC"/>
</dbReference>
<dbReference type="GO" id="GO:0005524">
    <property type="term" value="F:ATP binding"/>
    <property type="evidence" value="ECO:0007669"/>
    <property type="project" value="UniProtKB-KW"/>
</dbReference>
<evidence type="ECO:0000256" key="11">
    <source>
        <dbReference type="ARBA" id="ARBA00048366"/>
    </source>
</evidence>
<keyword evidence="7" id="KW-0548">Nucleotidyltransferase</keyword>
<evidence type="ECO:0000256" key="9">
    <source>
        <dbReference type="ARBA" id="ARBA00022840"/>
    </source>
</evidence>
<gene>
    <name evidence="13" type="ORF">EVJ48_06865</name>
</gene>
<evidence type="ECO:0000256" key="1">
    <source>
        <dbReference type="ARBA" id="ARBA00004496"/>
    </source>
</evidence>
<dbReference type="GO" id="GO:0005737">
    <property type="term" value="C:cytoplasm"/>
    <property type="evidence" value="ECO:0007669"/>
    <property type="project" value="UniProtKB-SubCell"/>
</dbReference>
<evidence type="ECO:0000256" key="8">
    <source>
        <dbReference type="ARBA" id="ARBA00022741"/>
    </source>
</evidence>
<protein>
    <recommendedName>
        <fullName evidence="10">L-threonylcarbamoyladenylate synthase</fullName>
        <ecNumber evidence="3">2.7.7.87</ecNumber>
    </recommendedName>
    <alternativeName>
        <fullName evidence="10">L-threonylcarbamoyladenylate synthase</fullName>
    </alternativeName>
</protein>
<keyword evidence="9" id="KW-0067">ATP-binding</keyword>
<dbReference type="Pfam" id="PF01300">
    <property type="entry name" value="Sua5_yciO_yrdC"/>
    <property type="match status" value="1"/>
</dbReference>
<evidence type="ECO:0000259" key="12">
    <source>
        <dbReference type="PROSITE" id="PS51163"/>
    </source>
</evidence>
<comment type="similarity">
    <text evidence="2">Belongs to the SUA5 family.</text>
</comment>
<evidence type="ECO:0000256" key="2">
    <source>
        <dbReference type="ARBA" id="ARBA00007663"/>
    </source>
</evidence>
<evidence type="ECO:0000256" key="5">
    <source>
        <dbReference type="ARBA" id="ARBA00022679"/>
    </source>
</evidence>
<evidence type="ECO:0000256" key="4">
    <source>
        <dbReference type="ARBA" id="ARBA00022490"/>
    </source>
</evidence>
<sequence>MVKIYEFNALTDEEYVLIKEHLRNSGIIIYPTETSYAIGGNALNDNAVKKIYAFKGRDFKKPLPILVKDLKMLVDIAELKRPEEDLISKFWPGPLTIIFKLKKKILLNNYLFTGGLDSCAARISPHPFAEKIFDMIDFPLISTSANSSGKESFSDFNELNKMFLSGIPEKDCANVIAINAGELTGGSSTIIRLLKNGKNIEVVREGENNIKKRLMCSIKNN</sequence>
<organism evidence="13 14">
    <name type="scientific">Candidatus Acidulodesulfobacterium acidiphilum</name>
    <dbReference type="NCBI Taxonomy" id="2597224"/>
    <lineage>
        <taxon>Bacteria</taxon>
        <taxon>Deltaproteobacteria</taxon>
        <taxon>Candidatus Acidulodesulfobacterales</taxon>
        <taxon>Candidatus Acidulodesulfobacterium</taxon>
    </lineage>
</organism>
<evidence type="ECO:0000256" key="3">
    <source>
        <dbReference type="ARBA" id="ARBA00012584"/>
    </source>
</evidence>
<dbReference type="SUPFAM" id="SSF55821">
    <property type="entry name" value="YrdC/RibB"/>
    <property type="match status" value="1"/>
</dbReference>
<evidence type="ECO:0000313" key="14">
    <source>
        <dbReference type="Proteomes" id="UP000322454"/>
    </source>
</evidence>
<feature type="domain" description="YrdC-like" evidence="12">
    <location>
        <begin position="12"/>
        <end position="208"/>
    </location>
</feature>
<accession>A0A520XBL6</accession>
<keyword evidence="5" id="KW-0808">Transferase</keyword>
<keyword evidence="8" id="KW-0547">Nucleotide-binding</keyword>
<dbReference type="Gene3D" id="3.90.870.10">
    <property type="entry name" value="DHBP synthase"/>
    <property type="match status" value="1"/>
</dbReference>
<reference evidence="13 14" key="1">
    <citation type="submission" date="2019-01" db="EMBL/GenBank/DDBJ databases">
        <title>Insights into ecological role of a new deltaproteobacterial order Candidatus Sinidesulfobacterales (Sva0485) by metagenomics and metatranscriptomics.</title>
        <authorList>
            <person name="Tan S."/>
            <person name="Liu J."/>
            <person name="Fang Y."/>
            <person name="Hedlund B."/>
            <person name="Lian Z.-H."/>
            <person name="Huang L.-Y."/>
            <person name="Li J.-T."/>
            <person name="Huang L.-N."/>
            <person name="Li W.-J."/>
            <person name="Jiang H.-C."/>
            <person name="Dong H.-L."/>
            <person name="Shu W.-S."/>
        </authorList>
    </citation>
    <scope>NUCLEOTIDE SEQUENCE [LARGE SCALE GENOMIC DNA]</scope>
    <source>
        <strain evidence="13">AP4</strain>
    </source>
</reference>
<dbReference type="GO" id="GO:0000049">
    <property type="term" value="F:tRNA binding"/>
    <property type="evidence" value="ECO:0007669"/>
    <property type="project" value="TreeGrafter"/>
</dbReference>
<dbReference type="InterPro" id="IPR017945">
    <property type="entry name" value="DHBP_synth_RibB-like_a/b_dom"/>
</dbReference>
<dbReference type="AlphaFoldDB" id="A0A520XBL6"/>
<dbReference type="PANTHER" id="PTHR17490">
    <property type="entry name" value="SUA5"/>
    <property type="match status" value="1"/>
</dbReference>
<dbReference type="EMBL" id="SHMQ01000017">
    <property type="protein sequence ID" value="RZV38541.1"/>
    <property type="molecule type" value="Genomic_DNA"/>
</dbReference>
<dbReference type="EC" id="2.7.7.87" evidence="3"/>
<dbReference type="InterPro" id="IPR006070">
    <property type="entry name" value="Sua5-like_dom"/>
</dbReference>
<proteinExistence type="inferred from homology"/>
<keyword evidence="4" id="KW-0963">Cytoplasm</keyword>
<dbReference type="NCBIfam" id="TIGR00057">
    <property type="entry name" value="L-threonylcarbamoyladenylate synthase"/>
    <property type="match status" value="1"/>
</dbReference>
<name>A0A520XBL6_9DELT</name>
<comment type="catalytic activity">
    <reaction evidence="11">
        <text>L-threonine + hydrogencarbonate + ATP = L-threonylcarbamoyladenylate + diphosphate + H2O</text>
        <dbReference type="Rhea" id="RHEA:36407"/>
        <dbReference type="ChEBI" id="CHEBI:15377"/>
        <dbReference type="ChEBI" id="CHEBI:17544"/>
        <dbReference type="ChEBI" id="CHEBI:30616"/>
        <dbReference type="ChEBI" id="CHEBI:33019"/>
        <dbReference type="ChEBI" id="CHEBI:57926"/>
        <dbReference type="ChEBI" id="CHEBI:73682"/>
        <dbReference type="EC" id="2.7.7.87"/>
    </reaction>
</comment>
<evidence type="ECO:0000313" key="13">
    <source>
        <dbReference type="EMBL" id="RZV38541.1"/>
    </source>
</evidence>
<evidence type="ECO:0000256" key="6">
    <source>
        <dbReference type="ARBA" id="ARBA00022694"/>
    </source>
</evidence>
<evidence type="ECO:0000256" key="10">
    <source>
        <dbReference type="ARBA" id="ARBA00029774"/>
    </source>
</evidence>
<dbReference type="PROSITE" id="PS51163">
    <property type="entry name" value="YRDC"/>
    <property type="match status" value="1"/>
</dbReference>
<dbReference type="InterPro" id="IPR050156">
    <property type="entry name" value="TC-AMP_synthase_SUA5"/>
</dbReference>
<dbReference type="GO" id="GO:0003725">
    <property type="term" value="F:double-stranded RNA binding"/>
    <property type="evidence" value="ECO:0007669"/>
    <property type="project" value="InterPro"/>
</dbReference>
<comment type="caution">
    <text evidence="13">The sequence shown here is derived from an EMBL/GenBank/DDBJ whole genome shotgun (WGS) entry which is preliminary data.</text>
</comment>
<dbReference type="GO" id="GO:0008033">
    <property type="term" value="P:tRNA processing"/>
    <property type="evidence" value="ECO:0007669"/>
    <property type="project" value="UniProtKB-KW"/>
</dbReference>
<evidence type="ECO:0000256" key="7">
    <source>
        <dbReference type="ARBA" id="ARBA00022695"/>
    </source>
</evidence>